<dbReference type="AlphaFoldDB" id="A0A7X8TKH1"/>
<evidence type="ECO:0000313" key="1">
    <source>
        <dbReference type="EMBL" id="NLS10231.1"/>
    </source>
</evidence>
<organism evidence="1 2">
    <name type="scientific">Nesterenkonia sedimenti</name>
    <dbReference type="NCBI Taxonomy" id="1463632"/>
    <lineage>
        <taxon>Bacteria</taxon>
        <taxon>Bacillati</taxon>
        <taxon>Actinomycetota</taxon>
        <taxon>Actinomycetes</taxon>
        <taxon>Micrococcales</taxon>
        <taxon>Micrococcaceae</taxon>
        <taxon>Nesterenkonia</taxon>
    </lineage>
</organism>
<reference evidence="1 2" key="1">
    <citation type="submission" date="2020-04" db="EMBL/GenBank/DDBJ databases">
        <title>Nesterenkonia sp. nov., isolated from marine sediment.</title>
        <authorList>
            <person name="Zhang G."/>
        </authorList>
    </citation>
    <scope>NUCLEOTIDE SEQUENCE [LARGE SCALE GENOMIC DNA]</scope>
    <source>
        <strain evidence="1 2">MY13</strain>
    </source>
</reference>
<dbReference type="RefSeq" id="WP_168887717.1">
    <property type="nucleotide sequence ID" value="NZ_JABAHY010000008.1"/>
</dbReference>
<dbReference type="EMBL" id="JABAHY010000008">
    <property type="protein sequence ID" value="NLS10231.1"/>
    <property type="molecule type" value="Genomic_DNA"/>
</dbReference>
<name>A0A7X8TKH1_9MICC</name>
<sequence length="292" mass="31210">MFSRLDGTAIFDQFNVLVDEARSSRGTEHAHAVLHTVRGALLRQTGPQEIAYEDLSWAVQNQGYLDDGDATHARVQLALICFDAGLWDEAAQLAEAAASEVLAESEGPLSMVAYGLAALIPAARGQLGAWSRVLDVVANSSIRHGQMGQHGRTAALIWGAFARVDFEDAAALLLKPRREPAFWRDALTSAVLTARAEYYCGRAAAGRAQLAELEGIPGGPPSLRSFAGDYIHGLIKSGLGDPEGIGLLYSALETIGAERAQLRIRAPGPTGSGCPPNYPLGSVMRLRRNWLP</sequence>
<dbReference type="Proteomes" id="UP000523139">
    <property type="component" value="Unassembled WGS sequence"/>
</dbReference>
<evidence type="ECO:0000313" key="2">
    <source>
        <dbReference type="Proteomes" id="UP000523139"/>
    </source>
</evidence>
<gene>
    <name evidence="1" type="ORF">HGQ17_09545</name>
</gene>
<accession>A0A7X8TKH1</accession>
<protein>
    <submittedName>
        <fullName evidence="1">Uncharacterized protein</fullName>
    </submittedName>
</protein>
<comment type="caution">
    <text evidence="1">The sequence shown here is derived from an EMBL/GenBank/DDBJ whole genome shotgun (WGS) entry which is preliminary data.</text>
</comment>
<keyword evidence="2" id="KW-1185">Reference proteome</keyword>
<proteinExistence type="predicted"/>